<reference evidence="1" key="1">
    <citation type="submission" date="2021-09" db="EMBL/GenBank/DDBJ databases">
        <authorList>
            <consortium name="AG Swart"/>
            <person name="Singh M."/>
            <person name="Singh A."/>
            <person name="Seah K."/>
            <person name="Emmerich C."/>
        </authorList>
    </citation>
    <scope>NUCLEOTIDE SEQUENCE</scope>
    <source>
        <strain evidence="1">ATCC30299</strain>
    </source>
</reference>
<gene>
    <name evidence="1" type="ORF">BSTOLATCC_MIC40639</name>
</gene>
<dbReference type="Proteomes" id="UP001162131">
    <property type="component" value="Unassembled WGS sequence"/>
</dbReference>
<name>A0AAU9JPJ9_9CILI</name>
<dbReference type="InterPro" id="IPR015943">
    <property type="entry name" value="WD40/YVTN_repeat-like_dom_sf"/>
</dbReference>
<dbReference type="SUPFAM" id="SSF50978">
    <property type="entry name" value="WD40 repeat-like"/>
    <property type="match status" value="1"/>
</dbReference>
<organism evidence="1 2">
    <name type="scientific">Blepharisma stoltei</name>
    <dbReference type="NCBI Taxonomy" id="1481888"/>
    <lineage>
        <taxon>Eukaryota</taxon>
        <taxon>Sar</taxon>
        <taxon>Alveolata</taxon>
        <taxon>Ciliophora</taxon>
        <taxon>Postciliodesmatophora</taxon>
        <taxon>Heterotrichea</taxon>
        <taxon>Heterotrichida</taxon>
        <taxon>Blepharismidae</taxon>
        <taxon>Blepharisma</taxon>
    </lineage>
</organism>
<protein>
    <submittedName>
        <fullName evidence="1">Uncharacterized protein</fullName>
    </submittedName>
</protein>
<proteinExistence type="predicted"/>
<dbReference type="AlphaFoldDB" id="A0AAU9JPJ9"/>
<evidence type="ECO:0000313" key="1">
    <source>
        <dbReference type="EMBL" id="CAG9326207.1"/>
    </source>
</evidence>
<keyword evidence="2" id="KW-1185">Reference proteome</keyword>
<dbReference type="Gene3D" id="2.130.10.10">
    <property type="entry name" value="YVTN repeat-like/Quinoprotein amine dehydrogenase"/>
    <property type="match status" value="1"/>
</dbReference>
<dbReference type="InterPro" id="IPR036322">
    <property type="entry name" value="WD40_repeat_dom_sf"/>
</dbReference>
<accession>A0AAU9JPJ9</accession>
<dbReference type="EMBL" id="CAJZBQ010000040">
    <property type="protein sequence ID" value="CAG9326207.1"/>
    <property type="molecule type" value="Genomic_DNA"/>
</dbReference>
<evidence type="ECO:0000313" key="2">
    <source>
        <dbReference type="Proteomes" id="UP001162131"/>
    </source>
</evidence>
<comment type="caution">
    <text evidence="1">The sequence shown here is derived from an EMBL/GenBank/DDBJ whole genome shotgun (WGS) entry which is preliminary data.</text>
</comment>
<sequence length="435" mass="47803">MGNRAPMPVPNKKLGVPIASHVTSNLTYPINQRGSILNVFIIFPDASSSSEYSQLFHIITVSPRNIDMFCLLTGDIRSPRYTPAHGTLIISAVHCKESLLGNVIVVGESDRVFKVIDSYSLRSISQFSAPGASKISIMISPVPDLLYAGFHDGYVRVWHLAAQEPQLEIKEEGIIPGVRALAYSNKHRFILSGHDNTYQAADGSQAKLDPNPLRIYYMNALAQVFEPILLEGFTGSCLSVSLVESKNFAIALSSQESQVHIWDYLTCYKVLSFSVPSTGVTPELSCKIFSLALSDESDCLLIGKSDGSILASTLSLSLESLSVTWAPQQRIMPKLQERVADGIEVITFIDYIPRIDAVIAGNASSSAMIISNFFGDCLGLDLKDEQPKAIKTTDSTEESIDLKPGAELEMSSKEKLYEEERQRIWKALNEETKTT</sequence>